<feature type="compositionally biased region" description="Gly residues" evidence="1">
    <location>
        <begin position="387"/>
        <end position="398"/>
    </location>
</feature>
<name>A0ABV4EQ87_BRAEL</name>
<dbReference type="Proteomes" id="UP001565471">
    <property type="component" value="Unassembled WGS sequence"/>
</dbReference>
<dbReference type="NCBIfam" id="NF040876">
    <property type="entry name" value="RHE_PE00001_fam"/>
    <property type="match status" value="1"/>
</dbReference>
<evidence type="ECO:0000259" key="2">
    <source>
        <dbReference type="Pfam" id="PF07756"/>
    </source>
</evidence>
<reference evidence="3 4" key="1">
    <citation type="submission" date="2024-07" db="EMBL/GenBank/DDBJ databases">
        <title>Genomic Encyclopedia of Type Strains, Phase V (KMG-V): Genome sequencing to study the core and pangenomes of soil and plant-associated prokaryotes.</title>
        <authorList>
            <person name="Whitman W."/>
        </authorList>
    </citation>
    <scope>NUCLEOTIDE SEQUENCE [LARGE SCALE GENOMIC DNA]</scope>
    <source>
        <strain evidence="3 4">USDA 415</strain>
    </source>
</reference>
<comment type="caution">
    <text evidence="3">The sequence shown here is derived from an EMBL/GenBank/DDBJ whole genome shotgun (WGS) entry which is preliminary data.</text>
</comment>
<accession>A0ABV4EQ87</accession>
<dbReference type="EMBL" id="JBGBZA010000001">
    <property type="protein sequence ID" value="MEY9313297.1"/>
    <property type="molecule type" value="Genomic_DNA"/>
</dbReference>
<gene>
    <name evidence="3" type="ORF">ABIF29_000096</name>
</gene>
<feature type="region of interest" description="Disordered" evidence="1">
    <location>
        <begin position="365"/>
        <end position="398"/>
    </location>
</feature>
<keyword evidence="4" id="KW-1185">Reference proteome</keyword>
<sequence length="398" mass="43056">MTEAKSVLASVTAIPVKVIKTLLSSYQIPDPLPWTQLAAPLAASEDTLARLDERLAKSPIRDGWIARTHFSDAAACLWLEGELVHLEDLVLHDAGMDVRAPTHELIRAHAVLRARRRIATAKPDWALSRTGLASLRGRDGKGDGDEGIEEDIDAPDDAIEGIEEAEPSGSLHDTDPRLAAAFAAVDAANANAARTLAGKTRAGLERDPLVYDLDWDEDARLDEWRAVVEQTRTLPPTLAAAIAAEAWSAIAPLQHTPWLGRLLAASMLCARAKTRWHLPCLQEGLKAIPLERRRPRNPASRLAVQLEAMTAVAAAGLKNHDRWLTARTLLVRKLDGRRSTSRLPALVDYVFTRPLVSAGMIAGSSASRRAPPRTWLASSDCGRRPGEGGIGRGGSHDS</sequence>
<organism evidence="3 4">
    <name type="scientific">Bradyrhizobium elkanii</name>
    <dbReference type="NCBI Taxonomy" id="29448"/>
    <lineage>
        <taxon>Bacteria</taxon>
        <taxon>Pseudomonadati</taxon>
        <taxon>Pseudomonadota</taxon>
        <taxon>Alphaproteobacteria</taxon>
        <taxon>Hyphomicrobiales</taxon>
        <taxon>Nitrobacteraceae</taxon>
        <taxon>Bradyrhizobium</taxon>
    </lineage>
</organism>
<evidence type="ECO:0000313" key="4">
    <source>
        <dbReference type="Proteomes" id="UP001565471"/>
    </source>
</evidence>
<dbReference type="RefSeq" id="WP_420914582.1">
    <property type="nucleotide sequence ID" value="NZ_CP126027.1"/>
</dbReference>
<evidence type="ECO:0000256" key="1">
    <source>
        <dbReference type="SAM" id="MobiDB-lite"/>
    </source>
</evidence>
<feature type="domain" description="DUF1612" evidence="2">
    <location>
        <begin position="209"/>
        <end position="334"/>
    </location>
</feature>
<evidence type="ECO:0000313" key="3">
    <source>
        <dbReference type="EMBL" id="MEY9313297.1"/>
    </source>
</evidence>
<proteinExistence type="predicted"/>
<dbReference type="InterPro" id="IPR011670">
    <property type="entry name" value="DUF1612"/>
</dbReference>
<protein>
    <recommendedName>
        <fullName evidence="2">DUF1612 domain-containing protein</fullName>
    </recommendedName>
</protein>
<dbReference type="InterPro" id="IPR048017">
    <property type="entry name" value="Y4cF-like"/>
</dbReference>
<dbReference type="Pfam" id="PF07756">
    <property type="entry name" value="DUF1612"/>
    <property type="match status" value="1"/>
</dbReference>